<dbReference type="Proteomes" id="UP001569963">
    <property type="component" value="Unassembled WGS sequence"/>
</dbReference>
<dbReference type="RefSeq" id="WP_371951527.1">
    <property type="nucleotide sequence ID" value="NZ_JAXCEI010000009.1"/>
</dbReference>
<dbReference type="EMBL" id="JAXCEI010000009">
    <property type="protein sequence ID" value="MFA1541368.1"/>
    <property type="molecule type" value="Genomic_DNA"/>
</dbReference>
<accession>A0ABV4QDV9</accession>
<keyword evidence="2" id="KW-1185">Reference proteome</keyword>
<organism evidence="1 2">
    <name type="scientific">Actinomadura monticuli</name>
    <dbReference type="NCBI Taxonomy" id="3097367"/>
    <lineage>
        <taxon>Bacteria</taxon>
        <taxon>Bacillati</taxon>
        <taxon>Actinomycetota</taxon>
        <taxon>Actinomycetes</taxon>
        <taxon>Streptosporangiales</taxon>
        <taxon>Thermomonosporaceae</taxon>
        <taxon>Actinomadura</taxon>
    </lineage>
</organism>
<name>A0ABV4QDV9_9ACTN</name>
<evidence type="ECO:0008006" key="3">
    <source>
        <dbReference type="Google" id="ProtNLM"/>
    </source>
</evidence>
<evidence type="ECO:0000313" key="1">
    <source>
        <dbReference type="EMBL" id="MFA1541368.1"/>
    </source>
</evidence>
<comment type="caution">
    <text evidence="1">The sequence shown here is derived from an EMBL/GenBank/DDBJ whole genome shotgun (WGS) entry which is preliminary data.</text>
</comment>
<sequence>MVVIAGSPENHEPPRDGEYAIKSSAQSEGGLAIDADNGVVYLRVLGGGSDKPVERIERDGTLTTLRTRAPGDQLGFTPGTLWIMSSYQGLRLTKMSLPSRIETKVLDMGESGTQVLAPSGNPLGARRQVRLRESLPGARFVVRGDGMPVIVSRAGDLYEVTGPGKIRQWMPQGYREAVRDLAGAADLRPVSAIAVGARGMLVLAPTGLLRITDDRSQGIRIHMRSGGLPDWSAALPVDDGSTLLLGGTSAVQPSPRPGLVRPDGRLEVLSYGKRLICDDFDGSMAVLASADLVAAGRLKNGDYVVVDQSCGRTYRVRLPSSLAGTPYTR</sequence>
<reference evidence="1 2" key="1">
    <citation type="submission" date="2023-11" db="EMBL/GenBank/DDBJ databases">
        <title>Actinomadura monticuli sp. nov., isolated from volcanic ash.</title>
        <authorList>
            <person name="Lee S.D."/>
            <person name="Yang H."/>
            <person name="Kim I.S."/>
        </authorList>
    </citation>
    <scope>NUCLEOTIDE SEQUENCE [LARGE SCALE GENOMIC DNA]</scope>
    <source>
        <strain evidence="1 2">DLS-62</strain>
    </source>
</reference>
<protein>
    <recommendedName>
        <fullName evidence="3">Lipoprotein LpqB beta-propeller domain-containing protein</fullName>
    </recommendedName>
</protein>
<evidence type="ECO:0000313" key="2">
    <source>
        <dbReference type="Proteomes" id="UP001569963"/>
    </source>
</evidence>
<proteinExistence type="predicted"/>
<gene>
    <name evidence="1" type="ORF">SM611_20780</name>
</gene>